<dbReference type="WBParaSite" id="ECPE_0000054601-mRNA-1">
    <property type="protein sequence ID" value="ECPE_0000054601-mRNA-1"/>
    <property type="gene ID" value="ECPE_0000054601"/>
</dbReference>
<accession>A0A183A0R1</accession>
<feature type="region of interest" description="Disordered" evidence="1">
    <location>
        <begin position="32"/>
        <end position="83"/>
    </location>
</feature>
<evidence type="ECO:0000256" key="1">
    <source>
        <dbReference type="SAM" id="MobiDB-lite"/>
    </source>
</evidence>
<feature type="compositionally biased region" description="Basic and acidic residues" evidence="1">
    <location>
        <begin position="32"/>
        <end position="59"/>
    </location>
</feature>
<reference evidence="2" key="1">
    <citation type="submission" date="2016-06" db="UniProtKB">
        <authorList>
            <consortium name="WormBaseParasite"/>
        </authorList>
    </citation>
    <scope>IDENTIFICATION</scope>
</reference>
<sequence length="147" mass="17128">LKSRLSRDYEATKLAMRKEFQRLEEAHAIEMEKERKRAAAAESKLVRQLETETKNELKTAKKSRERPLSTHDPSDPGLVRHLDPLEAIRRRRQDLTNLEIRKTKRASLMQLQAMEVNNVSSYPVWFENNVPRAEPPVFDNSSTNQCT</sequence>
<organism evidence="2">
    <name type="scientific">Echinostoma caproni</name>
    <dbReference type="NCBI Taxonomy" id="27848"/>
    <lineage>
        <taxon>Eukaryota</taxon>
        <taxon>Metazoa</taxon>
        <taxon>Spiralia</taxon>
        <taxon>Lophotrochozoa</taxon>
        <taxon>Platyhelminthes</taxon>
        <taxon>Trematoda</taxon>
        <taxon>Digenea</taxon>
        <taxon>Plagiorchiida</taxon>
        <taxon>Echinostomata</taxon>
        <taxon>Echinostomatoidea</taxon>
        <taxon>Echinostomatidae</taxon>
        <taxon>Echinostoma</taxon>
    </lineage>
</organism>
<dbReference type="AlphaFoldDB" id="A0A183A0R1"/>
<evidence type="ECO:0000313" key="2">
    <source>
        <dbReference type="WBParaSite" id="ECPE_0000054601-mRNA-1"/>
    </source>
</evidence>
<protein>
    <submittedName>
        <fullName evidence="2">TPX2 domain-containing protein</fullName>
    </submittedName>
</protein>
<name>A0A183A0R1_9TREM</name>
<proteinExistence type="predicted"/>
<feature type="compositionally biased region" description="Basic and acidic residues" evidence="1">
    <location>
        <begin position="65"/>
        <end position="83"/>
    </location>
</feature>